<comment type="caution">
    <text evidence="2">The sequence shown here is derived from an EMBL/GenBank/DDBJ whole genome shotgun (WGS) entry which is preliminary data.</text>
</comment>
<reference evidence="2" key="1">
    <citation type="submission" date="2023-03" db="EMBL/GenBank/DDBJ databases">
        <title>Massive genome expansion in bonnet fungi (Mycena s.s.) driven by repeated elements and novel gene families across ecological guilds.</title>
        <authorList>
            <consortium name="Lawrence Berkeley National Laboratory"/>
            <person name="Harder C.B."/>
            <person name="Miyauchi S."/>
            <person name="Viragh M."/>
            <person name="Kuo A."/>
            <person name="Thoen E."/>
            <person name="Andreopoulos B."/>
            <person name="Lu D."/>
            <person name="Skrede I."/>
            <person name="Drula E."/>
            <person name="Henrissat B."/>
            <person name="Morin E."/>
            <person name="Kohler A."/>
            <person name="Barry K."/>
            <person name="LaButti K."/>
            <person name="Morin E."/>
            <person name="Salamov A."/>
            <person name="Lipzen A."/>
            <person name="Mereny Z."/>
            <person name="Hegedus B."/>
            <person name="Baldrian P."/>
            <person name="Stursova M."/>
            <person name="Weitz H."/>
            <person name="Taylor A."/>
            <person name="Grigoriev I.V."/>
            <person name="Nagy L.G."/>
            <person name="Martin F."/>
            <person name="Kauserud H."/>
        </authorList>
    </citation>
    <scope>NUCLEOTIDE SEQUENCE</scope>
    <source>
        <strain evidence="2">CBHHK182m</strain>
    </source>
</reference>
<feature type="compositionally biased region" description="Acidic residues" evidence="1">
    <location>
        <begin position="479"/>
        <end position="496"/>
    </location>
</feature>
<protein>
    <submittedName>
        <fullName evidence="2">Uncharacterized protein</fullName>
    </submittedName>
</protein>
<sequence>MTSFNNSRFVLPPPKSRRTNPLRDPNYNIAHTEEASDGTDSSRASLVKREDGLLRKLIRTDQYSFLSGSSKAALQACHVLTAIQSTNSKEITKAQVEAFKASIEEYATELWFNRGEPFVLDGRANLILLTAVEHVELDLYGLFAFYPGYFRLHLLLSALKVTNAEWADRAASDSRARRDLPTDESSVFTAAVEWEVLVFHVEDFSPNGQPISILNPNKRQVRQNDGIPAPRLPSDWQDCTVRDDPLNFPVLLKPDGSPLVLRFDQGLRQPKEKLSLFAMIVNLHSKLAAFESSSTMALTPALNLLIHRTSELMDEIFYKPPGLALTLPVVPTPSPETTMEILTQPLSQHSTSDAHMSDDITLTATSSTHSDSTTDAQSPPAESAPDPDSIVYTHATPLRYACGSENIPSDANTEILAHAAPAPEPLFANDLTLSECNTLLESLQTTERSSLIFRQLLFGANGVPNFEMPETRRLREEGWGETDSDDEEDDETSNEG</sequence>
<evidence type="ECO:0000313" key="2">
    <source>
        <dbReference type="EMBL" id="KAJ7743078.1"/>
    </source>
</evidence>
<proteinExistence type="predicted"/>
<feature type="region of interest" description="Disordered" evidence="1">
    <location>
        <begin position="1"/>
        <end position="44"/>
    </location>
</feature>
<dbReference type="AlphaFoldDB" id="A0AAD7IH68"/>
<evidence type="ECO:0000313" key="3">
    <source>
        <dbReference type="Proteomes" id="UP001215598"/>
    </source>
</evidence>
<evidence type="ECO:0000256" key="1">
    <source>
        <dbReference type="SAM" id="MobiDB-lite"/>
    </source>
</evidence>
<accession>A0AAD7IH68</accession>
<feature type="compositionally biased region" description="Basic and acidic residues" evidence="1">
    <location>
        <begin position="469"/>
        <end position="478"/>
    </location>
</feature>
<gene>
    <name evidence="2" type="ORF">B0H16DRAFT_1693549</name>
</gene>
<organism evidence="2 3">
    <name type="scientific">Mycena metata</name>
    <dbReference type="NCBI Taxonomy" id="1033252"/>
    <lineage>
        <taxon>Eukaryota</taxon>
        <taxon>Fungi</taxon>
        <taxon>Dikarya</taxon>
        <taxon>Basidiomycota</taxon>
        <taxon>Agaricomycotina</taxon>
        <taxon>Agaricomycetes</taxon>
        <taxon>Agaricomycetidae</taxon>
        <taxon>Agaricales</taxon>
        <taxon>Marasmiineae</taxon>
        <taxon>Mycenaceae</taxon>
        <taxon>Mycena</taxon>
    </lineage>
</organism>
<feature type="region of interest" description="Disordered" evidence="1">
    <location>
        <begin position="465"/>
        <end position="496"/>
    </location>
</feature>
<name>A0AAD7IH68_9AGAR</name>
<feature type="region of interest" description="Disordered" evidence="1">
    <location>
        <begin position="365"/>
        <end position="388"/>
    </location>
</feature>
<dbReference type="EMBL" id="JARKIB010000092">
    <property type="protein sequence ID" value="KAJ7743078.1"/>
    <property type="molecule type" value="Genomic_DNA"/>
</dbReference>
<dbReference type="Proteomes" id="UP001215598">
    <property type="component" value="Unassembled WGS sequence"/>
</dbReference>
<keyword evidence="3" id="KW-1185">Reference proteome</keyword>